<evidence type="ECO:0000313" key="5">
    <source>
        <dbReference type="EMBL" id="GMJ05839.1"/>
    </source>
</evidence>
<dbReference type="Pfam" id="PF00685">
    <property type="entry name" value="Sulfotransfer_1"/>
    <property type="match status" value="1"/>
</dbReference>
<evidence type="ECO:0000313" key="6">
    <source>
        <dbReference type="Proteomes" id="UP001165190"/>
    </source>
</evidence>
<evidence type="ECO:0000256" key="1">
    <source>
        <dbReference type="ARBA" id="ARBA00005771"/>
    </source>
</evidence>
<evidence type="ECO:0000256" key="2">
    <source>
        <dbReference type="ARBA" id="ARBA00022679"/>
    </source>
</evidence>
<reference evidence="5" key="1">
    <citation type="submission" date="2023-05" db="EMBL/GenBank/DDBJ databases">
        <title>Genome and transcriptome analyses reveal genes involved in the formation of fine ridges on petal epidermal cells in Hibiscus trionum.</title>
        <authorList>
            <person name="Koshimizu S."/>
            <person name="Masuda S."/>
            <person name="Ishii T."/>
            <person name="Shirasu K."/>
            <person name="Hoshino A."/>
            <person name="Arita M."/>
        </authorList>
    </citation>
    <scope>NUCLEOTIDE SEQUENCE</scope>
    <source>
        <strain evidence="5">Hamamatsu line</strain>
    </source>
</reference>
<dbReference type="AlphaFoldDB" id="A0A9W7J2T7"/>
<protein>
    <recommendedName>
        <fullName evidence="3">Sulfotransferase</fullName>
        <ecNumber evidence="3">2.8.2.-</ecNumber>
    </recommendedName>
</protein>
<comment type="similarity">
    <text evidence="1 3">Belongs to the sulfotransferase 1 family.</text>
</comment>
<dbReference type="InterPro" id="IPR000863">
    <property type="entry name" value="Sulfotransferase_dom"/>
</dbReference>
<dbReference type="Proteomes" id="UP001165190">
    <property type="component" value="Unassembled WGS sequence"/>
</dbReference>
<dbReference type="OrthoDB" id="931229at2759"/>
<keyword evidence="2 3" id="KW-0808">Transferase</keyword>
<organism evidence="5 6">
    <name type="scientific">Hibiscus trionum</name>
    <name type="common">Flower of an hour</name>
    <dbReference type="NCBI Taxonomy" id="183268"/>
    <lineage>
        <taxon>Eukaryota</taxon>
        <taxon>Viridiplantae</taxon>
        <taxon>Streptophyta</taxon>
        <taxon>Embryophyta</taxon>
        <taxon>Tracheophyta</taxon>
        <taxon>Spermatophyta</taxon>
        <taxon>Magnoliopsida</taxon>
        <taxon>eudicotyledons</taxon>
        <taxon>Gunneridae</taxon>
        <taxon>Pentapetalae</taxon>
        <taxon>rosids</taxon>
        <taxon>malvids</taxon>
        <taxon>Malvales</taxon>
        <taxon>Malvaceae</taxon>
        <taxon>Malvoideae</taxon>
        <taxon>Hibiscus</taxon>
    </lineage>
</organism>
<dbReference type="GO" id="GO:0008146">
    <property type="term" value="F:sulfotransferase activity"/>
    <property type="evidence" value="ECO:0007669"/>
    <property type="project" value="InterPro"/>
</dbReference>
<gene>
    <name evidence="5" type="ORF">HRI_004253100</name>
</gene>
<evidence type="ECO:0000259" key="4">
    <source>
        <dbReference type="Pfam" id="PF00685"/>
    </source>
</evidence>
<dbReference type="Gene3D" id="3.40.50.300">
    <property type="entry name" value="P-loop containing nucleotide triphosphate hydrolases"/>
    <property type="match status" value="1"/>
</dbReference>
<dbReference type="PANTHER" id="PTHR11783">
    <property type="entry name" value="SULFOTRANSFERASE SULT"/>
    <property type="match status" value="1"/>
</dbReference>
<dbReference type="EMBL" id="BSYR01000045">
    <property type="protein sequence ID" value="GMJ05839.1"/>
    <property type="molecule type" value="Genomic_DNA"/>
</dbReference>
<evidence type="ECO:0000256" key="3">
    <source>
        <dbReference type="RuleBase" id="RU361155"/>
    </source>
</evidence>
<comment type="caution">
    <text evidence="5">The sequence shown here is derived from an EMBL/GenBank/DDBJ whole genome shotgun (WGS) entry which is preliminary data.</text>
</comment>
<dbReference type="InterPro" id="IPR027417">
    <property type="entry name" value="P-loop_NTPase"/>
</dbReference>
<proteinExistence type="inferred from homology"/>
<feature type="domain" description="Sulfotransferase" evidence="4">
    <location>
        <begin position="70"/>
        <end position="327"/>
    </location>
</feature>
<sequence length="334" mass="38166">MECGLDSSSKHVENEKEEEFEKSFKEMISSLPKSKGWRYSQNLLQYQGFWLHPSHLKGVVSAQQRFQAQPSDIMLCNLPKTGTTWLKSLIFSIITRASFDDSTTPLLSKTPHEVVPFMELDHAHFSTHRDLGLPVLATHVPYSSLPKSILDSGCKIVYICRDPKDSFVSLYYFNVTIQTSQNTRAQPLHINEAFELFCQGASIYGPYWDHVLGYWEASLENPVKILFLQYEDMVDDTVLHVNKLAEFVGHPFSSEEQQQGEPEKIVKMCSFQNLSSLEVNKSEKVVKGEIQNKMYFRKGKVGDWKNHLTPEMAARLDQITLHKLSGSSLQVLRS</sequence>
<name>A0A9W7J2T7_HIBTR</name>
<dbReference type="SUPFAM" id="SSF52540">
    <property type="entry name" value="P-loop containing nucleoside triphosphate hydrolases"/>
    <property type="match status" value="1"/>
</dbReference>
<keyword evidence="6" id="KW-1185">Reference proteome</keyword>
<accession>A0A9W7J2T7</accession>
<dbReference type="EC" id="2.8.2.-" evidence="3"/>